<reference evidence="2" key="1">
    <citation type="submission" date="2019-03" db="EMBL/GenBank/DDBJ databases">
        <title>Long read genome sequence of the mycoparasitic Pythium oligandrum ATCC 38472 isolated from sugarbeet rhizosphere.</title>
        <authorList>
            <person name="Gaulin E."/>
        </authorList>
    </citation>
    <scope>NUCLEOTIDE SEQUENCE</scope>
    <source>
        <strain evidence="2">ATCC 38472_TT</strain>
    </source>
</reference>
<evidence type="ECO:0000313" key="2">
    <source>
        <dbReference type="EMBL" id="TMW69474.1"/>
    </source>
</evidence>
<sequence length="209" mass="23494">MGAVNCCLQNSVLESAHTSRKLERLLPIETLNQEQEGSKTQHDDSGASLIAPSEKDTPKPRRRRAASLDNRRSSLCPDLQHLRVVNYLCSCEHCPRAGSFDTLLGRSSRMLSGDETQHELLLSRVLRACANYDETRELDPRLYMFVDKLLHECPSRDEDQIFRHAMGFLLRLDRLQHRRNSLSVASEGDPNASNDDQTPSPISPSALTA</sequence>
<accession>A0A8K1CTX2</accession>
<feature type="compositionally biased region" description="Polar residues" evidence="1">
    <location>
        <begin position="191"/>
        <end position="209"/>
    </location>
</feature>
<protein>
    <submittedName>
        <fullName evidence="2">Uncharacterized protein</fullName>
    </submittedName>
</protein>
<comment type="caution">
    <text evidence="2">The sequence shown here is derived from an EMBL/GenBank/DDBJ whole genome shotgun (WGS) entry which is preliminary data.</text>
</comment>
<dbReference type="AlphaFoldDB" id="A0A8K1CTX2"/>
<name>A0A8K1CTX2_PYTOL</name>
<gene>
    <name evidence="2" type="ORF">Poli38472_001630</name>
</gene>
<evidence type="ECO:0000313" key="3">
    <source>
        <dbReference type="Proteomes" id="UP000794436"/>
    </source>
</evidence>
<proteinExistence type="predicted"/>
<dbReference type="Proteomes" id="UP000794436">
    <property type="component" value="Unassembled WGS sequence"/>
</dbReference>
<keyword evidence="3" id="KW-1185">Reference proteome</keyword>
<feature type="region of interest" description="Disordered" evidence="1">
    <location>
        <begin position="181"/>
        <end position="209"/>
    </location>
</feature>
<dbReference type="EMBL" id="SPLM01000001">
    <property type="protein sequence ID" value="TMW69474.1"/>
    <property type="molecule type" value="Genomic_DNA"/>
</dbReference>
<evidence type="ECO:0000256" key="1">
    <source>
        <dbReference type="SAM" id="MobiDB-lite"/>
    </source>
</evidence>
<feature type="region of interest" description="Disordered" evidence="1">
    <location>
        <begin position="33"/>
        <end position="70"/>
    </location>
</feature>
<feature type="compositionally biased region" description="Basic and acidic residues" evidence="1">
    <location>
        <begin position="36"/>
        <end position="45"/>
    </location>
</feature>
<dbReference type="OrthoDB" id="108512at2759"/>
<organism evidence="2 3">
    <name type="scientific">Pythium oligandrum</name>
    <name type="common">Mycoparasitic fungus</name>
    <dbReference type="NCBI Taxonomy" id="41045"/>
    <lineage>
        <taxon>Eukaryota</taxon>
        <taxon>Sar</taxon>
        <taxon>Stramenopiles</taxon>
        <taxon>Oomycota</taxon>
        <taxon>Peronosporomycetes</taxon>
        <taxon>Pythiales</taxon>
        <taxon>Pythiaceae</taxon>
        <taxon>Pythium</taxon>
    </lineage>
</organism>